<comment type="caution">
    <text evidence="2">The sequence shown here is derived from an EMBL/GenBank/DDBJ whole genome shotgun (WGS) entry which is preliminary data.</text>
</comment>
<dbReference type="RefSeq" id="WP_345418491.1">
    <property type="nucleotide sequence ID" value="NZ_AP031496.1"/>
</dbReference>
<accession>A0AAV3TZC7</accession>
<dbReference type="AlphaFoldDB" id="A0AAV3TZC7"/>
<gene>
    <name evidence="2" type="ORF">GCM10025791_11680</name>
</gene>
<proteinExistence type="predicted"/>
<evidence type="ECO:0000313" key="2">
    <source>
        <dbReference type="EMBL" id="GAA4935751.1"/>
    </source>
</evidence>
<name>A0AAV3TZC7_9ALTE</name>
<feature type="domain" description="PilZ" evidence="1">
    <location>
        <begin position="10"/>
        <end position="99"/>
    </location>
</feature>
<keyword evidence="3" id="KW-1185">Reference proteome</keyword>
<reference evidence="3" key="1">
    <citation type="journal article" date="2019" name="Int. J. Syst. Evol. Microbiol.">
        <title>The Global Catalogue of Microorganisms (GCM) 10K type strain sequencing project: providing services to taxonomists for standard genome sequencing and annotation.</title>
        <authorList>
            <consortium name="The Broad Institute Genomics Platform"/>
            <consortium name="The Broad Institute Genome Sequencing Center for Infectious Disease"/>
            <person name="Wu L."/>
            <person name="Ma J."/>
        </authorList>
    </citation>
    <scope>NUCLEOTIDE SEQUENCE [LARGE SCALE GENOMIC DNA]</scope>
    <source>
        <strain evidence="3">JCM 19134</strain>
    </source>
</reference>
<dbReference type="SUPFAM" id="SSF141371">
    <property type="entry name" value="PilZ domain-like"/>
    <property type="match status" value="1"/>
</dbReference>
<dbReference type="InterPro" id="IPR009875">
    <property type="entry name" value="PilZ_domain"/>
</dbReference>
<evidence type="ECO:0000313" key="3">
    <source>
        <dbReference type="Proteomes" id="UP001409585"/>
    </source>
</evidence>
<dbReference type="GO" id="GO:0035438">
    <property type="term" value="F:cyclic-di-GMP binding"/>
    <property type="evidence" value="ECO:0007669"/>
    <property type="project" value="InterPro"/>
</dbReference>
<sequence length="102" mass="10893">MSESSNAHAEKRGFLRMQMNIPANIEITADGKQEKGVLVNLSGSGMLLELPQFYPAGAKMTVQVDSENGASPSLEAICTVIREAEPIDGGKHRIGVAIDKIL</sequence>
<dbReference type="Gene3D" id="2.40.10.220">
    <property type="entry name" value="predicted glycosyltransferase like domains"/>
    <property type="match status" value="1"/>
</dbReference>
<organism evidence="2 3">
    <name type="scientific">Halioxenophilus aromaticivorans</name>
    <dbReference type="NCBI Taxonomy" id="1306992"/>
    <lineage>
        <taxon>Bacteria</taxon>
        <taxon>Pseudomonadati</taxon>
        <taxon>Pseudomonadota</taxon>
        <taxon>Gammaproteobacteria</taxon>
        <taxon>Alteromonadales</taxon>
        <taxon>Alteromonadaceae</taxon>
        <taxon>Halioxenophilus</taxon>
    </lineage>
</organism>
<protein>
    <recommendedName>
        <fullName evidence="1">PilZ domain-containing protein</fullName>
    </recommendedName>
</protein>
<dbReference type="EMBL" id="BAABLX010000007">
    <property type="protein sequence ID" value="GAA4935751.1"/>
    <property type="molecule type" value="Genomic_DNA"/>
</dbReference>
<dbReference type="Pfam" id="PF07238">
    <property type="entry name" value="PilZ"/>
    <property type="match status" value="1"/>
</dbReference>
<dbReference type="Proteomes" id="UP001409585">
    <property type="component" value="Unassembled WGS sequence"/>
</dbReference>
<evidence type="ECO:0000259" key="1">
    <source>
        <dbReference type="Pfam" id="PF07238"/>
    </source>
</evidence>